<dbReference type="AlphaFoldDB" id="A0A914QE88"/>
<sequence length="160" mass="18050">MEATKFNSHDSGNIGIKRDKLNLDKPFFPGSIIQNPFEFPRQQKGDQNINPKLMQFKANQKLLVPISSSKNARLTHAAGVVGYPAQMPALSNHDGTGNIISEHFQARMPNLILQSNLGPVQSHQQQQFYGQEKHLDWILVDWIGLGFSEGQVKITHRYQC</sequence>
<evidence type="ECO:0000313" key="1">
    <source>
        <dbReference type="Proteomes" id="UP000887578"/>
    </source>
</evidence>
<protein>
    <submittedName>
        <fullName evidence="2">Uncharacterized protein</fullName>
    </submittedName>
</protein>
<dbReference type="WBParaSite" id="PDA_v2.g29637.t1">
    <property type="protein sequence ID" value="PDA_v2.g29637.t1"/>
    <property type="gene ID" value="PDA_v2.g29637"/>
</dbReference>
<organism evidence="1 2">
    <name type="scientific">Panagrolaimus davidi</name>
    <dbReference type="NCBI Taxonomy" id="227884"/>
    <lineage>
        <taxon>Eukaryota</taxon>
        <taxon>Metazoa</taxon>
        <taxon>Ecdysozoa</taxon>
        <taxon>Nematoda</taxon>
        <taxon>Chromadorea</taxon>
        <taxon>Rhabditida</taxon>
        <taxon>Tylenchina</taxon>
        <taxon>Panagrolaimomorpha</taxon>
        <taxon>Panagrolaimoidea</taxon>
        <taxon>Panagrolaimidae</taxon>
        <taxon>Panagrolaimus</taxon>
    </lineage>
</organism>
<reference evidence="2" key="1">
    <citation type="submission" date="2022-11" db="UniProtKB">
        <authorList>
            <consortium name="WormBaseParasite"/>
        </authorList>
    </citation>
    <scope>IDENTIFICATION</scope>
</reference>
<accession>A0A914QE88</accession>
<evidence type="ECO:0000313" key="2">
    <source>
        <dbReference type="WBParaSite" id="PDA_v2.g29637.t1"/>
    </source>
</evidence>
<proteinExistence type="predicted"/>
<name>A0A914QE88_9BILA</name>
<dbReference type="Proteomes" id="UP000887578">
    <property type="component" value="Unplaced"/>
</dbReference>
<keyword evidence="1" id="KW-1185">Reference proteome</keyword>